<evidence type="ECO:0000256" key="4">
    <source>
        <dbReference type="ARBA" id="ARBA00024207"/>
    </source>
</evidence>
<dbReference type="Proteomes" id="UP000249890">
    <property type="component" value="Chromosome"/>
</dbReference>
<dbReference type="InterPro" id="IPR037038">
    <property type="entry name" value="HepT-like_sf"/>
</dbReference>
<evidence type="ECO:0008006" key="7">
    <source>
        <dbReference type="Google" id="ProtNLM"/>
    </source>
</evidence>
<organism evidence="5 6">
    <name type="scientific">Paenibacillus donghaensis</name>
    <dbReference type="NCBI Taxonomy" id="414771"/>
    <lineage>
        <taxon>Bacteria</taxon>
        <taxon>Bacillati</taxon>
        <taxon>Bacillota</taxon>
        <taxon>Bacilli</taxon>
        <taxon>Bacillales</taxon>
        <taxon>Paenibacillaceae</taxon>
        <taxon>Paenibacillus</taxon>
    </lineage>
</organism>
<keyword evidence="1" id="KW-1277">Toxin-antitoxin system</keyword>
<dbReference type="GO" id="GO:0110001">
    <property type="term" value="C:toxin-antitoxin complex"/>
    <property type="evidence" value="ECO:0007669"/>
    <property type="project" value="InterPro"/>
</dbReference>
<keyword evidence="6" id="KW-1185">Reference proteome</keyword>
<comment type="similarity">
    <text evidence="4">Belongs to the HepT RNase toxin family.</text>
</comment>
<evidence type="ECO:0000313" key="6">
    <source>
        <dbReference type="Proteomes" id="UP000249890"/>
    </source>
</evidence>
<dbReference type="EMBL" id="CP021780">
    <property type="protein sequence ID" value="ASA20619.1"/>
    <property type="molecule type" value="Genomic_DNA"/>
</dbReference>
<dbReference type="Pfam" id="PF01934">
    <property type="entry name" value="HepT-like"/>
    <property type="match status" value="1"/>
</dbReference>
<proteinExistence type="inferred from homology"/>
<dbReference type="Gene3D" id="1.20.120.580">
    <property type="entry name" value="bsu32300-like"/>
    <property type="match status" value="1"/>
</dbReference>
<gene>
    <name evidence="5" type="ORF">B9T62_07315</name>
</gene>
<dbReference type="InterPro" id="IPR008201">
    <property type="entry name" value="HepT-like"/>
</dbReference>
<sequence length="146" mass="16530">MYYVNRQQIELILEQIPDLANGLRSAVGSWDGSLMLGLVQERCLHLAIEVVTDTGSCLIDGFIMRDAGSYEDIISIIHEERVFADKEMYAQLIELVALRKPLVQDYYLWDRSSLHPLSLVIPGLLEQFASEVRGYLDQELGSRAEA</sequence>
<dbReference type="KEGG" id="pdh:B9T62_07315"/>
<dbReference type="RefSeq" id="WP_087914637.1">
    <property type="nucleotide sequence ID" value="NZ_CP021780.1"/>
</dbReference>
<evidence type="ECO:0000256" key="3">
    <source>
        <dbReference type="ARBA" id="ARBA00022801"/>
    </source>
</evidence>
<dbReference type="AlphaFoldDB" id="A0A2Z2KEX2"/>
<reference evidence="5 6" key="1">
    <citation type="submission" date="2017-06" db="EMBL/GenBank/DDBJ databases">
        <title>Complete genome sequence of Paenibacillus donghaensis KCTC 13049T isolated from East Sea sediment, South Korea.</title>
        <authorList>
            <person name="Jung B.K."/>
            <person name="Hong S.-J."/>
            <person name="Shin J.-H."/>
        </authorList>
    </citation>
    <scope>NUCLEOTIDE SEQUENCE [LARGE SCALE GENOMIC DNA]</scope>
    <source>
        <strain evidence="5 6">KCTC 13049</strain>
    </source>
</reference>
<keyword evidence="2" id="KW-0540">Nuclease</keyword>
<protein>
    <recommendedName>
        <fullName evidence="7">DUF86 domain-containing protein</fullName>
    </recommendedName>
</protein>
<keyword evidence="3" id="KW-0378">Hydrolase</keyword>
<evidence type="ECO:0000256" key="2">
    <source>
        <dbReference type="ARBA" id="ARBA00022722"/>
    </source>
</evidence>
<dbReference type="GO" id="GO:0016787">
    <property type="term" value="F:hydrolase activity"/>
    <property type="evidence" value="ECO:0007669"/>
    <property type="project" value="UniProtKB-KW"/>
</dbReference>
<dbReference type="OrthoDB" id="2375467at2"/>
<name>A0A2Z2KEX2_9BACL</name>
<evidence type="ECO:0000313" key="5">
    <source>
        <dbReference type="EMBL" id="ASA20619.1"/>
    </source>
</evidence>
<accession>A0A2Z2KEX2</accession>
<dbReference type="GO" id="GO:0004540">
    <property type="term" value="F:RNA nuclease activity"/>
    <property type="evidence" value="ECO:0007669"/>
    <property type="project" value="InterPro"/>
</dbReference>
<evidence type="ECO:0000256" key="1">
    <source>
        <dbReference type="ARBA" id="ARBA00022649"/>
    </source>
</evidence>